<accession>A0AAV4ZZ47</accession>
<organism evidence="6 7">
    <name type="scientific">Clathrus columnatus</name>
    <dbReference type="NCBI Taxonomy" id="1419009"/>
    <lineage>
        <taxon>Eukaryota</taxon>
        <taxon>Fungi</taxon>
        <taxon>Dikarya</taxon>
        <taxon>Basidiomycota</taxon>
        <taxon>Agaricomycotina</taxon>
        <taxon>Agaricomycetes</taxon>
        <taxon>Phallomycetidae</taxon>
        <taxon>Phallales</taxon>
        <taxon>Clathraceae</taxon>
        <taxon>Clathrus</taxon>
    </lineage>
</organism>
<comment type="caution">
    <text evidence="6">The sequence shown here is derived from an EMBL/GenBank/DDBJ whole genome shotgun (WGS) entry which is preliminary data.</text>
</comment>
<feature type="region of interest" description="Disordered" evidence="5">
    <location>
        <begin position="1"/>
        <end position="34"/>
    </location>
</feature>
<dbReference type="InterPro" id="IPR000509">
    <property type="entry name" value="Ribosomal_eL36"/>
</dbReference>
<keyword evidence="2 4" id="KW-0689">Ribosomal protein</keyword>
<evidence type="ECO:0000256" key="3">
    <source>
        <dbReference type="ARBA" id="ARBA00023274"/>
    </source>
</evidence>
<dbReference type="AlphaFoldDB" id="A0AAV4ZZ47"/>
<evidence type="ECO:0000256" key="5">
    <source>
        <dbReference type="SAM" id="MobiDB-lite"/>
    </source>
</evidence>
<dbReference type="Gene3D" id="1.10.10.1760">
    <property type="entry name" value="60S ribosomal protein L36"/>
    <property type="match status" value="1"/>
</dbReference>
<dbReference type="EMBL" id="BPWL01000002">
    <property type="protein sequence ID" value="GJJ07621.1"/>
    <property type="molecule type" value="Genomic_DNA"/>
</dbReference>
<evidence type="ECO:0000256" key="4">
    <source>
        <dbReference type="RuleBase" id="RU000665"/>
    </source>
</evidence>
<dbReference type="GO" id="GO:0005840">
    <property type="term" value="C:ribosome"/>
    <property type="evidence" value="ECO:0007669"/>
    <property type="project" value="UniProtKB-KW"/>
</dbReference>
<evidence type="ECO:0000256" key="1">
    <source>
        <dbReference type="ARBA" id="ARBA00006509"/>
    </source>
</evidence>
<dbReference type="Pfam" id="PF01158">
    <property type="entry name" value="Ribosomal_L36e"/>
    <property type="match status" value="1"/>
</dbReference>
<dbReference type="Proteomes" id="UP001050691">
    <property type="component" value="Unassembled WGS sequence"/>
</dbReference>
<dbReference type="InterPro" id="IPR038097">
    <property type="entry name" value="Ribosomal_eL36_sf"/>
</dbReference>
<keyword evidence="7" id="KW-1185">Reference proteome</keyword>
<protein>
    <recommendedName>
        <fullName evidence="4">60S ribosomal protein L36</fullName>
    </recommendedName>
</protein>
<proteinExistence type="inferred from homology"/>
<dbReference type="GO" id="GO:1990904">
    <property type="term" value="C:ribonucleoprotein complex"/>
    <property type="evidence" value="ECO:0007669"/>
    <property type="project" value="UniProtKB-KW"/>
</dbReference>
<evidence type="ECO:0000256" key="2">
    <source>
        <dbReference type="ARBA" id="ARBA00022980"/>
    </source>
</evidence>
<evidence type="ECO:0000313" key="7">
    <source>
        <dbReference type="Proteomes" id="UP001050691"/>
    </source>
</evidence>
<feature type="compositionally biased region" description="Basic residues" evidence="5">
    <location>
        <begin position="24"/>
        <end position="34"/>
    </location>
</feature>
<comment type="similarity">
    <text evidence="1 4">Belongs to the eukaryotic ribosomal protein eL36 family.</text>
</comment>
<reference evidence="6" key="1">
    <citation type="submission" date="2021-10" db="EMBL/GenBank/DDBJ databases">
        <title>De novo Genome Assembly of Clathrus columnatus (Basidiomycota, Fungi) Using Illumina and Nanopore Sequence Data.</title>
        <authorList>
            <person name="Ogiso-Tanaka E."/>
            <person name="Itagaki H."/>
            <person name="Hosoya T."/>
            <person name="Hosaka K."/>
        </authorList>
    </citation>
    <scope>NUCLEOTIDE SEQUENCE</scope>
    <source>
        <strain evidence="6">MO-923</strain>
    </source>
</reference>
<dbReference type="GO" id="GO:0006412">
    <property type="term" value="P:translation"/>
    <property type="evidence" value="ECO:0007669"/>
    <property type="project" value="InterPro"/>
</dbReference>
<dbReference type="PANTHER" id="PTHR10114">
    <property type="entry name" value="60S RIBOSOMAL PROTEIN L36"/>
    <property type="match status" value="1"/>
</dbReference>
<dbReference type="PROSITE" id="PS01190">
    <property type="entry name" value="RIBOSOMAL_L36E"/>
    <property type="match status" value="1"/>
</dbReference>
<dbReference type="FunFam" id="1.10.10.1760:FF:000003">
    <property type="entry name" value="60S ribosomal protein L36"/>
    <property type="match status" value="1"/>
</dbReference>
<name>A0AAV4ZZ47_9AGAM</name>
<sequence length="101" mass="11561">MTRSDLPVGLNKGHPTTAIPRKEKPSHRKGKKSLKTAFTRSVIREVAGFAPYERRVMELLRNSKDKKARKMTKRRLGTLRRAKIKIEELSAAIQESRRAGH</sequence>
<gene>
    <name evidence="6" type="ORF">Clacol_001825</name>
</gene>
<dbReference type="GO" id="GO:0003735">
    <property type="term" value="F:structural constituent of ribosome"/>
    <property type="evidence" value="ECO:0007669"/>
    <property type="project" value="InterPro"/>
</dbReference>
<keyword evidence="3 4" id="KW-0687">Ribonucleoprotein</keyword>
<evidence type="ECO:0000313" key="6">
    <source>
        <dbReference type="EMBL" id="GJJ07621.1"/>
    </source>
</evidence>